<evidence type="ECO:0000256" key="6">
    <source>
        <dbReference type="ARBA" id="ARBA00023136"/>
    </source>
</evidence>
<organism evidence="9 10">
    <name type="scientific">Paraburkholderia panacisoli</name>
    <dbReference type="NCBI Taxonomy" id="2603818"/>
    <lineage>
        <taxon>Bacteria</taxon>
        <taxon>Pseudomonadati</taxon>
        <taxon>Pseudomonadota</taxon>
        <taxon>Betaproteobacteria</taxon>
        <taxon>Burkholderiales</taxon>
        <taxon>Burkholderiaceae</taxon>
        <taxon>Paraburkholderia</taxon>
    </lineage>
</organism>
<keyword evidence="10" id="KW-1185">Reference proteome</keyword>
<dbReference type="PANTHER" id="PTHR23513:SF11">
    <property type="entry name" value="STAPHYLOFERRIN A TRANSPORTER"/>
    <property type="match status" value="1"/>
</dbReference>
<feature type="transmembrane region" description="Helical" evidence="7">
    <location>
        <begin position="80"/>
        <end position="107"/>
    </location>
</feature>
<dbReference type="GO" id="GO:0022857">
    <property type="term" value="F:transmembrane transporter activity"/>
    <property type="evidence" value="ECO:0007669"/>
    <property type="project" value="InterPro"/>
</dbReference>
<feature type="domain" description="Major facilitator superfamily (MFS) profile" evidence="8">
    <location>
        <begin position="1"/>
        <end position="399"/>
    </location>
</feature>
<dbReference type="RefSeq" id="WP_149669516.1">
    <property type="nucleotide sequence ID" value="NZ_VTUZ01000005.1"/>
</dbReference>
<feature type="transmembrane region" description="Helical" evidence="7">
    <location>
        <begin position="160"/>
        <end position="186"/>
    </location>
</feature>
<feature type="transmembrane region" description="Helical" evidence="7">
    <location>
        <begin position="374"/>
        <end position="396"/>
    </location>
</feature>
<feature type="transmembrane region" description="Helical" evidence="7">
    <location>
        <begin position="285"/>
        <end position="305"/>
    </location>
</feature>
<dbReference type="GO" id="GO:0005886">
    <property type="term" value="C:plasma membrane"/>
    <property type="evidence" value="ECO:0007669"/>
    <property type="project" value="UniProtKB-SubCell"/>
</dbReference>
<evidence type="ECO:0000259" key="8">
    <source>
        <dbReference type="PROSITE" id="PS50850"/>
    </source>
</evidence>
<feature type="transmembrane region" description="Helical" evidence="7">
    <location>
        <begin position="311"/>
        <end position="333"/>
    </location>
</feature>
<proteinExistence type="predicted"/>
<dbReference type="CDD" id="cd06173">
    <property type="entry name" value="MFS_MefA_like"/>
    <property type="match status" value="1"/>
</dbReference>
<keyword evidence="6 7" id="KW-0472">Membrane</keyword>
<gene>
    <name evidence="9" type="ORF">FVF58_08770</name>
</gene>
<sequence>MTATFRSLRNFNYRVWASGAIVSNVGTWMQRTAQDWLVLTELTHHNATAVGIVMSLQFGPQMLLLPLTGYAADHFDRRKLLFATQAAMGSLALALGLLTVTGLVQLWQVYGFAGLLGCVTAFDSPARQTFVSDLVGERDLANAVALNSTSFNAARMIGPAVAGLLIASVGTGWVFLINALSFVAVLGSLRMLRLGELHQKPRAIRSRGSFVEGFKYVWTRPDLKAALLMLFLIGTFGLNFPIFISTMSVTAFHAGASQYGVLSSTMAIGSVTGALLAARRARPRMALLLGAAAIFGVGCAVAAVMPNYVLFGMMLVVIGVCTQTFTTSTNSLVQLSTEPAMRGRVIAILLAIALGGTPLGAPVVGWVADRFGPRWALGVGAASGFAAALVGLLYLVKYRQLRVYVEERRLRYSIDDPQPASAASSAASNYVGPVAAVRNAALNEAEEDTSSSV</sequence>
<evidence type="ECO:0000256" key="7">
    <source>
        <dbReference type="SAM" id="Phobius"/>
    </source>
</evidence>
<keyword evidence="3" id="KW-1003">Cell membrane</keyword>
<dbReference type="Proteomes" id="UP000325273">
    <property type="component" value="Unassembled WGS sequence"/>
</dbReference>
<feature type="transmembrane region" description="Helical" evidence="7">
    <location>
        <begin position="256"/>
        <end position="278"/>
    </location>
</feature>
<dbReference type="InterPro" id="IPR036259">
    <property type="entry name" value="MFS_trans_sf"/>
</dbReference>
<protein>
    <submittedName>
        <fullName evidence="9">MFS transporter</fullName>
    </submittedName>
</protein>
<comment type="subcellular location">
    <subcellularLocation>
        <location evidence="1">Cell membrane</location>
        <topology evidence="1">Multi-pass membrane protein</topology>
    </subcellularLocation>
</comment>
<evidence type="ECO:0000256" key="5">
    <source>
        <dbReference type="ARBA" id="ARBA00022989"/>
    </source>
</evidence>
<keyword evidence="5 7" id="KW-1133">Transmembrane helix</keyword>
<keyword evidence="4 7" id="KW-0812">Transmembrane</keyword>
<evidence type="ECO:0000256" key="3">
    <source>
        <dbReference type="ARBA" id="ARBA00022475"/>
    </source>
</evidence>
<dbReference type="Pfam" id="PF05977">
    <property type="entry name" value="MFS_3"/>
    <property type="match status" value="1"/>
</dbReference>
<evidence type="ECO:0000313" key="10">
    <source>
        <dbReference type="Proteomes" id="UP000325273"/>
    </source>
</evidence>
<name>A0A5B0HC55_9BURK</name>
<comment type="caution">
    <text evidence="9">The sequence shown here is derived from an EMBL/GenBank/DDBJ whole genome shotgun (WGS) entry which is preliminary data.</text>
</comment>
<reference evidence="9 10" key="1">
    <citation type="submission" date="2019-08" db="EMBL/GenBank/DDBJ databases">
        <title>Paraburkholderia sp. DCY113.</title>
        <authorList>
            <person name="Kang J."/>
        </authorList>
    </citation>
    <scope>NUCLEOTIDE SEQUENCE [LARGE SCALE GENOMIC DNA]</scope>
    <source>
        <strain evidence="9 10">DCY113</strain>
    </source>
</reference>
<feature type="transmembrane region" description="Helical" evidence="7">
    <location>
        <begin position="345"/>
        <end position="368"/>
    </location>
</feature>
<evidence type="ECO:0000256" key="1">
    <source>
        <dbReference type="ARBA" id="ARBA00004651"/>
    </source>
</evidence>
<dbReference type="SUPFAM" id="SSF103473">
    <property type="entry name" value="MFS general substrate transporter"/>
    <property type="match status" value="1"/>
</dbReference>
<dbReference type="AlphaFoldDB" id="A0A5B0HC55"/>
<dbReference type="EMBL" id="VTUZ01000005">
    <property type="protein sequence ID" value="KAA1012886.1"/>
    <property type="molecule type" value="Genomic_DNA"/>
</dbReference>
<dbReference type="InterPro" id="IPR010290">
    <property type="entry name" value="TM_effector"/>
</dbReference>
<dbReference type="InterPro" id="IPR020846">
    <property type="entry name" value="MFS_dom"/>
</dbReference>
<feature type="transmembrane region" description="Helical" evidence="7">
    <location>
        <begin position="225"/>
        <end position="244"/>
    </location>
</feature>
<dbReference type="Gene3D" id="1.20.1250.20">
    <property type="entry name" value="MFS general substrate transporter like domains"/>
    <property type="match status" value="1"/>
</dbReference>
<evidence type="ECO:0000256" key="4">
    <source>
        <dbReference type="ARBA" id="ARBA00022692"/>
    </source>
</evidence>
<dbReference type="PANTHER" id="PTHR23513">
    <property type="entry name" value="INTEGRAL MEMBRANE EFFLUX PROTEIN-RELATED"/>
    <property type="match status" value="1"/>
</dbReference>
<evidence type="ECO:0000256" key="2">
    <source>
        <dbReference type="ARBA" id="ARBA00022448"/>
    </source>
</evidence>
<evidence type="ECO:0000313" key="9">
    <source>
        <dbReference type="EMBL" id="KAA1012886.1"/>
    </source>
</evidence>
<keyword evidence="2" id="KW-0813">Transport</keyword>
<accession>A0A5B0HC55</accession>
<dbReference type="PROSITE" id="PS50850">
    <property type="entry name" value="MFS"/>
    <property type="match status" value="1"/>
</dbReference>